<evidence type="ECO:0000313" key="1">
    <source>
        <dbReference type="EMBL" id="JAH87942.1"/>
    </source>
</evidence>
<dbReference type="EMBL" id="GBXM01020635">
    <property type="protein sequence ID" value="JAH87942.1"/>
    <property type="molecule type" value="Transcribed_RNA"/>
</dbReference>
<organism evidence="1">
    <name type="scientific">Anguilla anguilla</name>
    <name type="common">European freshwater eel</name>
    <name type="synonym">Muraena anguilla</name>
    <dbReference type="NCBI Taxonomy" id="7936"/>
    <lineage>
        <taxon>Eukaryota</taxon>
        <taxon>Metazoa</taxon>
        <taxon>Chordata</taxon>
        <taxon>Craniata</taxon>
        <taxon>Vertebrata</taxon>
        <taxon>Euteleostomi</taxon>
        <taxon>Actinopterygii</taxon>
        <taxon>Neopterygii</taxon>
        <taxon>Teleostei</taxon>
        <taxon>Anguilliformes</taxon>
        <taxon>Anguillidae</taxon>
        <taxon>Anguilla</taxon>
    </lineage>
</organism>
<proteinExistence type="predicted"/>
<name>A0A0E9WC76_ANGAN</name>
<accession>A0A0E9WC76</accession>
<reference evidence="1" key="1">
    <citation type="submission" date="2014-11" db="EMBL/GenBank/DDBJ databases">
        <authorList>
            <person name="Amaro Gonzalez C."/>
        </authorList>
    </citation>
    <scope>NUCLEOTIDE SEQUENCE</scope>
</reference>
<reference evidence="1" key="2">
    <citation type="journal article" date="2015" name="Fish Shellfish Immunol.">
        <title>Early steps in the European eel (Anguilla anguilla)-Vibrio vulnificus interaction in the gills: Role of the RtxA13 toxin.</title>
        <authorList>
            <person name="Callol A."/>
            <person name="Pajuelo D."/>
            <person name="Ebbesson L."/>
            <person name="Teles M."/>
            <person name="MacKenzie S."/>
            <person name="Amaro C."/>
        </authorList>
    </citation>
    <scope>NUCLEOTIDE SEQUENCE</scope>
</reference>
<sequence>MSFHRGVRIGANIGRNLHSPFRIHKKTWGIHMPHHIQLNRY</sequence>
<protein>
    <submittedName>
        <fullName evidence="1">Uncharacterized protein</fullName>
    </submittedName>
</protein>
<dbReference type="AlphaFoldDB" id="A0A0E9WC76"/>